<dbReference type="GO" id="GO:0043488">
    <property type="term" value="P:regulation of mRNA stability"/>
    <property type="evidence" value="ECO:0007669"/>
    <property type="project" value="InterPro"/>
</dbReference>
<evidence type="ECO:0000256" key="2">
    <source>
        <dbReference type="ARBA" id="ARBA00008423"/>
    </source>
</evidence>
<keyword evidence="5" id="KW-0863">Zinc-finger</keyword>
<dbReference type="AlphaFoldDB" id="R7YUC6"/>
<organism evidence="10 11">
    <name type="scientific">Coniosporium apollinis (strain CBS 100218)</name>
    <name type="common">Rock-inhabiting black yeast</name>
    <dbReference type="NCBI Taxonomy" id="1168221"/>
    <lineage>
        <taxon>Eukaryota</taxon>
        <taxon>Fungi</taxon>
        <taxon>Dikarya</taxon>
        <taxon>Ascomycota</taxon>
        <taxon>Pezizomycotina</taxon>
        <taxon>Dothideomycetes</taxon>
        <taxon>Dothideomycetes incertae sedis</taxon>
        <taxon>Coniosporium</taxon>
    </lineage>
</organism>
<dbReference type="GO" id="GO:0008143">
    <property type="term" value="F:poly(A) binding"/>
    <property type="evidence" value="ECO:0007669"/>
    <property type="project" value="InterPro"/>
</dbReference>
<feature type="region of interest" description="Disordered" evidence="8">
    <location>
        <begin position="101"/>
        <end position="155"/>
    </location>
</feature>
<evidence type="ECO:0000256" key="7">
    <source>
        <dbReference type="ARBA" id="ARBA00023242"/>
    </source>
</evidence>
<evidence type="ECO:0000256" key="8">
    <source>
        <dbReference type="SAM" id="MobiDB-lite"/>
    </source>
</evidence>
<evidence type="ECO:0000256" key="1">
    <source>
        <dbReference type="ARBA" id="ARBA00004123"/>
    </source>
</evidence>
<proteinExistence type="inferred from homology"/>
<gene>
    <name evidence="10" type="ORF">W97_04745</name>
</gene>
<dbReference type="PANTHER" id="PTHR14738:SF29">
    <property type="entry name" value="ZINC FINGER CCCH DOMAIN-CONTAINING PROTEIN 14"/>
    <property type="match status" value="1"/>
</dbReference>
<feature type="domain" description="Nab2-like CCCH zinc finger" evidence="9">
    <location>
        <begin position="466"/>
        <end position="485"/>
    </location>
</feature>
<dbReference type="OrthoDB" id="438553at2759"/>
<dbReference type="Gene3D" id="4.10.1000.30">
    <property type="match status" value="1"/>
</dbReference>
<comment type="similarity">
    <text evidence="2">Belongs to the ZC3H14 family.</text>
</comment>
<evidence type="ECO:0000256" key="6">
    <source>
        <dbReference type="ARBA" id="ARBA00022833"/>
    </source>
</evidence>
<dbReference type="InterPro" id="IPR055046">
    <property type="entry name" value="Nab2-like_Znf-CCCH"/>
</dbReference>
<dbReference type="InterPro" id="IPR043094">
    <property type="entry name" value="Nab2/ZC3H14_N_sf"/>
</dbReference>
<dbReference type="HOGENOM" id="CLU_027088_1_0_1"/>
<evidence type="ECO:0000256" key="3">
    <source>
        <dbReference type="ARBA" id="ARBA00022723"/>
    </source>
</evidence>
<dbReference type="Pfam" id="PF14608">
    <property type="entry name" value="zf-CCCH_2"/>
    <property type="match status" value="4"/>
</dbReference>
<dbReference type="GeneID" id="19902056"/>
<dbReference type="PANTHER" id="PTHR14738">
    <property type="entry name" value="ZINC FINGER CCCH DOMAIN-CONTAINING PROTEIN 14"/>
    <property type="match status" value="1"/>
</dbReference>
<feature type="region of interest" description="Disordered" evidence="8">
    <location>
        <begin position="513"/>
        <end position="534"/>
    </location>
</feature>
<feature type="region of interest" description="Disordered" evidence="8">
    <location>
        <begin position="291"/>
        <end position="352"/>
    </location>
</feature>
<evidence type="ECO:0000256" key="5">
    <source>
        <dbReference type="ARBA" id="ARBA00022771"/>
    </source>
</evidence>
<dbReference type="OMA" id="CPYAHQS"/>
<dbReference type="eggNOG" id="KOG3702">
    <property type="taxonomic scope" value="Eukaryota"/>
</dbReference>
<feature type="compositionally biased region" description="Low complexity" evidence="8">
    <location>
        <begin position="101"/>
        <end position="110"/>
    </location>
</feature>
<keyword evidence="11" id="KW-1185">Reference proteome</keyword>
<dbReference type="RefSeq" id="XP_007780824.1">
    <property type="nucleotide sequence ID" value="XM_007782634.1"/>
</dbReference>
<dbReference type="GO" id="GO:0005634">
    <property type="term" value="C:nucleus"/>
    <property type="evidence" value="ECO:0007669"/>
    <property type="project" value="UniProtKB-SubCell"/>
</dbReference>
<dbReference type="FunFam" id="1.10.340.40:FF:000001">
    <property type="entry name" value="Nuclear polyadenylated RNA-binding protein nab2"/>
    <property type="match status" value="1"/>
</dbReference>
<comment type="subcellular location">
    <subcellularLocation>
        <location evidence="1">Nucleus</location>
    </subcellularLocation>
</comment>
<dbReference type="GO" id="GO:0008270">
    <property type="term" value="F:zinc ion binding"/>
    <property type="evidence" value="ECO:0007669"/>
    <property type="project" value="UniProtKB-KW"/>
</dbReference>
<dbReference type="Pfam" id="PF22683">
    <property type="entry name" value="Nab2-like_zf-CCCH"/>
    <property type="match status" value="1"/>
</dbReference>
<feature type="compositionally biased region" description="Polar residues" evidence="8">
    <location>
        <begin position="292"/>
        <end position="304"/>
    </location>
</feature>
<dbReference type="STRING" id="1168221.R7YUC6"/>
<keyword evidence="3" id="KW-0479">Metal-binding</keyword>
<protein>
    <recommendedName>
        <fullName evidence="9">Nab2-like CCCH zinc finger domain-containing protein</fullName>
    </recommendedName>
</protein>
<keyword evidence="7" id="KW-0539">Nucleus</keyword>
<keyword evidence="4" id="KW-0677">Repeat</keyword>
<feature type="compositionally biased region" description="Polar residues" evidence="8">
    <location>
        <begin position="333"/>
        <end position="352"/>
    </location>
</feature>
<evidence type="ECO:0000313" key="11">
    <source>
        <dbReference type="Proteomes" id="UP000016924"/>
    </source>
</evidence>
<dbReference type="FunFam" id="4.10.1000.40:FF:000002">
    <property type="entry name" value="Nuclear polyadenylated RNA-binding protein Nab2"/>
    <property type="match status" value="1"/>
</dbReference>
<dbReference type="Gene3D" id="1.10.340.40">
    <property type="entry name" value="Nuclear abundant poly(A) RNA-bind protein 2, N-terminal domain"/>
    <property type="match status" value="1"/>
</dbReference>
<name>R7YUC6_CONA1</name>
<dbReference type="InterPro" id="IPR040366">
    <property type="entry name" value="Nab2/ZC3H14"/>
</dbReference>
<dbReference type="GO" id="GO:0005737">
    <property type="term" value="C:cytoplasm"/>
    <property type="evidence" value="ECO:0007669"/>
    <property type="project" value="TreeGrafter"/>
</dbReference>
<evidence type="ECO:0000313" key="10">
    <source>
        <dbReference type="EMBL" id="EON65507.1"/>
    </source>
</evidence>
<dbReference type="EMBL" id="JH767574">
    <property type="protein sequence ID" value="EON65507.1"/>
    <property type="molecule type" value="Genomic_DNA"/>
</dbReference>
<keyword evidence="6" id="KW-0862">Zinc</keyword>
<dbReference type="Proteomes" id="UP000016924">
    <property type="component" value="Unassembled WGS sequence"/>
</dbReference>
<reference evidence="11" key="1">
    <citation type="submission" date="2012-06" db="EMBL/GenBank/DDBJ databases">
        <title>The genome sequence of Coniosporium apollinis CBS 100218.</title>
        <authorList>
            <consortium name="The Broad Institute Genome Sequencing Platform"/>
            <person name="Cuomo C."/>
            <person name="Gorbushina A."/>
            <person name="Noack S."/>
            <person name="Walker B."/>
            <person name="Young S.K."/>
            <person name="Zeng Q."/>
            <person name="Gargeya S."/>
            <person name="Fitzgerald M."/>
            <person name="Haas B."/>
            <person name="Abouelleil A."/>
            <person name="Alvarado L."/>
            <person name="Arachchi H.M."/>
            <person name="Berlin A.M."/>
            <person name="Chapman S.B."/>
            <person name="Goldberg J."/>
            <person name="Griggs A."/>
            <person name="Gujja S."/>
            <person name="Hansen M."/>
            <person name="Howarth C."/>
            <person name="Imamovic A."/>
            <person name="Larimer J."/>
            <person name="McCowan C."/>
            <person name="Montmayeur A."/>
            <person name="Murphy C."/>
            <person name="Neiman D."/>
            <person name="Pearson M."/>
            <person name="Priest M."/>
            <person name="Roberts A."/>
            <person name="Saif S."/>
            <person name="Shea T."/>
            <person name="Sisk P."/>
            <person name="Sykes S."/>
            <person name="Wortman J."/>
            <person name="Nusbaum C."/>
            <person name="Birren B."/>
        </authorList>
    </citation>
    <scope>NUCLEOTIDE SEQUENCE [LARGE SCALE GENOMIC DNA]</scope>
    <source>
        <strain evidence="11">CBS 100218</strain>
    </source>
</reference>
<accession>R7YUC6</accession>
<dbReference type="Gene3D" id="4.10.1000.40">
    <property type="match status" value="1"/>
</dbReference>
<sequence length="548" mass="59081">MAVEVAVGTPLAEALQELVQPKLVEVGWSTGGDDSALSEYIILMLVNGKTQEQIASELSNDLLGLGPEDSGATDFSRWLFNQVVILDRQLSGAQEATSIAPAAAEASQIEQARDSEMGGQMAPSEQQDADMDEAADGPAGAIPTGPKAMRNGASKTRDKRILGQVNKAMDRTGDAALHRVKGAAGVGRVTTHAREPPKGPRSSLARNINHHMGNGRPMPPMGPMGQPTQSPVMPMMPMMPGMPGMPGMPMGPSNPLMNLTPDQQVQLFKMYEQQAAYVAQKLLEGQGVLNPAFQQNGNGPQSGKSLFDRVDGRRQRQNLRRPPPGEDKKETPQPANNTGSTSSMDVEPSTQPASKDPFDILCRFNLQCTKADCPFAHQSPAAPPGITVDMSDTCSYGAACKNHKCAGKHPSPAKKSAFKAEAECKYWPYCSNPACPFKHPDMPPCRNGADCPMRPNCKFAHTNVECIHNPCTRLNCLYKHKEGQKKGKFEDKVWKADGEKGHVSERKFVDDDGEEELIIPGSGGSQPEGEETHEMETQIFTGDTQIAT</sequence>
<evidence type="ECO:0000256" key="4">
    <source>
        <dbReference type="ARBA" id="ARBA00022737"/>
    </source>
</evidence>
<evidence type="ECO:0000259" key="9">
    <source>
        <dbReference type="Pfam" id="PF22683"/>
    </source>
</evidence>